<evidence type="ECO:0000313" key="10">
    <source>
        <dbReference type="EMBL" id="KYO35626.1"/>
    </source>
</evidence>
<evidence type="ECO:0000256" key="4">
    <source>
        <dbReference type="ARBA" id="ARBA00022490"/>
    </source>
</evidence>
<dbReference type="PRINTS" id="PR00304">
    <property type="entry name" value="TCOMPLEXTCP1"/>
</dbReference>
<dbReference type="InterPro" id="IPR017998">
    <property type="entry name" value="Chaperone_TCP-1"/>
</dbReference>
<dbReference type="InterPro" id="IPR002423">
    <property type="entry name" value="Cpn60/GroEL/TCP-1"/>
</dbReference>
<dbReference type="Pfam" id="PF00118">
    <property type="entry name" value="Cpn60_TCP1"/>
    <property type="match status" value="1"/>
</dbReference>
<keyword evidence="5 9" id="KW-0547">Nucleotide-binding</keyword>
<reference evidence="10 11" key="1">
    <citation type="journal article" date="2012" name="Genome Biol.">
        <title>Sequencing three crocodilian genomes to illuminate the evolution of archosaurs and amniotes.</title>
        <authorList>
            <person name="St John J.A."/>
            <person name="Braun E.L."/>
            <person name="Isberg S.R."/>
            <person name="Miles L.G."/>
            <person name="Chong A.Y."/>
            <person name="Gongora J."/>
            <person name="Dalzell P."/>
            <person name="Moran C."/>
            <person name="Bed'hom B."/>
            <person name="Abzhanov A."/>
            <person name="Burgess S.C."/>
            <person name="Cooksey A.M."/>
            <person name="Castoe T.A."/>
            <person name="Crawford N.G."/>
            <person name="Densmore L.D."/>
            <person name="Drew J.C."/>
            <person name="Edwards S.V."/>
            <person name="Faircloth B.C."/>
            <person name="Fujita M.K."/>
            <person name="Greenwold M.J."/>
            <person name="Hoffmann F.G."/>
            <person name="Howard J.M."/>
            <person name="Iguchi T."/>
            <person name="Janes D.E."/>
            <person name="Khan S.Y."/>
            <person name="Kohno S."/>
            <person name="de Koning A.J."/>
            <person name="Lance S.L."/>
            <person name="McCarthy F.M."/>
            <person name="McCormack J.E."/>
            <person name="Merchant M.E."/>
            <person name="Peterson D.G."/>
            <person name="Pollock D.D."/>
            <person name="Pourmand N."/>
            <person name="Raney B.J."/>
            <person name="Roessler K.A."/>
            <person name="Sanford J.R."/>
            <person name="Sawyer R.H."/>
            <person name="Schmidt C.J."/>
            <person name="Triplett E.W."/>
            <person name="Tuberville T.D."/>
            <person name="Venegas-Anaya M."/>
            <person name="Howard J.T."/>
            <person name="Jarvis E.D."/>
            <person name="Guillette L.J.Jr."/>
            <person name="Glenn T.C."/>
            <person name="Green R.E."/>
            <person name="Ray D.A."/>
        </authorList>
    </citation>
    <scope>NUCLEOTIDE SEQUENCE [LARGE SCALE GENOMIC DNA]</scope>
    <source>
        <strain evidence="10">KSC_2009_1</strain>
    </source>
</reference>
<dbReference type="InterPro" id="IPR012721">
    <property type="entry name" value="Chap_CCT_theta"/>
</dbReference>
<evidence type="ECO:0000256" key="7">
    <source>
        <dbReference type="ARBA" id="ARBA00023186"/>
    </source>
</evidence>
<evidence type="ECO:0000313" key="11">
    <source>
        <dbReference type="Proteomes" id="UP000050525"/>
    </source>
</evidence>
<sequence length="568" mass="58141">MGYMKGVWSASPGVMAAHVPLPPGLPQLLKEGTKHFPSQADSLVSNIAACKALVQCLASSYGPLGRSKLVIDHLGKTVCTARAGTVLGALVLENPAACLLAAACRAQEEELGDGTGAVALLAGALLARGETLLRAGVPVAAIRAGYERAGKEALRLLPSLVCHALPDPRDVPAVARALRVAVGTHAMGYQDFLATLVAQCCASVLPAAGTFDLNAVSICKVLGGGVGDSHVVPGVVLAAEAEGRVQRVEGARVAVYGCPFGLATPAATNTALFQAAGDLQAYGPGEEALAEGRVRAVASAGAQVVVAGGHVDALLLHFADHMGIMVVTLGSRQALRQLCRALGAQLLGTPRPPLPAELGHCRSITVGEIGGTNTVAFHPSTATSPVATIILRGATKEALAAAEEAVRDGLRVFRALTEDPRLVPGAGATEMVLAMQLAALAPRDPGLEQFSLAAFAEALKVLPATLAENAGLPVATAMSQLETWHGQGVARAGLRLEGGDEGEEAWVQDATQAGVLDAYVVKHRALELGTQVAVTLLGVDEIFMAKKSGGPRVLGDNPNWDVEPDALE</sequence>
<accession>A0A151NFM3</accession>
<dbReference type="SUPFAM" id="SSF52029">
    <property type="entry name" value="GroEL apical domain-like"/>
    <property type="match status" value="1"/>
</dbReference>
<dbReference type="GO" id="GO:0005737">
    <property type="term" value="C:cytoplasm"/>
    <property type="evidence" value="ECO:0007669"/>
    <property type="project" value="UniProtKB-SubCell"/>
</dbReference>
<dbReference type="GO" id="GO:0016887">
    <property type="term" value="F:ATP hydrolysis activity"/>
    <property type="evidence" value="ECO:0007669"/>
    <property type="project" value="InterPro"/>
</dbReference>
<evidence type="ECO:0000256" key="3">
    <source>
        <dbReference type="ARBA" id="ARBA00016981"/>
    </source>
</evidence>
<keyword evidence="7 9" id="KW-0143">Chaperone</keyword>
<name>A0A151NFM3_ALLMI</name>
<proteinExistence type="inferred from homology"/>
<keyword evidence="6 9" id="KW-0067">ATP-binding</keyword>
<dbReference type="PANTHER" id="PTHR11353">
    <property type="entry name" value="CHAPERONIN"/>
    <property type="match status" value="1"/>
</dbReference>
<dbReference type="InterPro" id="IPR002194">
    <property type="entry name" value="Chaperonin_TCP-1_CS"/>
</dbReference>
<dbReference type="GO" id="GO:0005524">
    <property type="term" value="F:ATP binding"/>
    <property type="evidence" value="ECO:0007669"/>
    <property type="project" value="UniProtKB-KW"/>
</dbReference>
<dbReference type="STRING" id="8496.A0A151NFM3"/>
<dbReference type="NCBIfam" id="TIGR02346">
    <property type="entry name" value="chap_CCT_theta"/>
    <property type="match status" value="1"/>
</dbReference>
<comment type="caution">
    <text evidence="10">The sequence shown here is derived from an EMBL/GenBank/DDBJ whole genome shotgun (WGS) entry which is preliminary data.</text>
</comment>
<dbReference type="GO" id="GO:0051082">
    <property type="term" value="F:unfolded protein binding"/>
    <property type="evidence" value="ECO:0007669"/>
    <property type="project" value="InterPro"/>
</dbReference>
<evidence type="ECO:0000256" key="2">
    <source>
        <dbReference type="ARBA" id="ARBA00008020"/>
    </source>
</evidence>
<dbReference type="InterPro" id="IPR027409">
    <property type="entry name" value="GroEL-like_apical_dom_sf"/>
</dbReference>
<dbReference type="InterPro" id="IPR027410">
    <property type="entry name" value="TCP-1-like_intermed_sf"/>
</dbReference>
<evidence type="ECO:0000256" key="8">
    <source>
        <dbReference type="ARBA" id="ARBA00029602"/>
    </source>
</evidence>
<comment type="subcellular location">
    <subcellularLocation>
        <location evidence="1">Cytoplasm</location>
    </subcellularLocation>
</comment>
<dbReference type="Gene3D" id="3.50.7.10">
    <property type="entry name" value="GroEL"/>
    <property type="match status" value="1"/>
</dbReference>
<dbReference type="EMBL" id="AKHW03003146">
    <property type="protein sequence ID" value="KYO35626.1"/>
    <property type="molecule type" value="Genomic_DNA"/>
</dbReference>
<evidence type="ECO:0000256" key="9">
    <source>
        <dbReference type="RuleBase" id="RU004187"/>
    </source>
</evidence>
<dbReference type="Gene3D" id="3.30.260.10">
    <property type="entry name" value="TCP-1-like chaperonin intermediate domain"/>
    <property type="match status" value="1"/>
</dbReference>
<dbReference type="GO" id="GO:0140662">
    <property type="term" value="F:ATP-dependent protein folding chaperone"/>
    <property type="evidence" value="ECO:0007669"/>
    <property type="project" value="InterPro"/>
</dbReference>
<dbReference type="FunFam" id="3.50.7.10:FF:000008">
    <property type="entry name" value="T-complex protein 1 subunit theta"/>
    <property type="match status" value="1"/>
</dbReference>
<dbReference type="Gene3D" id="1.10.560.10">
    <property type="entry name" value="GroEL-like equatorial domain"/>
    <property type="match status" value="1"/>
</dbReference>
<evidence type="ECO:0000256" key="1">
    <source>
        <dbReference type="ARBA" id="ARBA00004496"/>
    </source>
</evidence>
<dbReference type="SUPFAM" id="SSF54849">
    <property type="entry name" value="GroEL-intermediate domain like"/>
    <property type="match status" value="1"/>
</dbReference>
<keyword evidence="11" id="KW-1185">Reference proteome</keyword>
<dbReference type="SUPFAM" id="SSF48592">
    <property type="entry name" value="GroEL equatorial domain-like"/>
    <property type="match status" value="1"/>
</dbReference>
<keyword evidence="4" id="KW-0963">Cytoplasm</keyword>
<evidence type="ECO:0000256" key="5">
    <source>
        <dbReference type="ARBA" id="ARBA00022741"/>
    </source>
</evidence>
<gene>
    <name evidence="10" type="ORF">Y1Q_0013835</name>
</gene>
<dbReference type="Proteomes" id="UP000050525">
    <property type="component" value="Unassembled WGS sequence"/>
</dbReference>
<dbReference type="PROSITE" id="PS00995">
    <property type="entry name" value="TCP1_3"/>
    <property type="match status" value="1"/>
</dbReference>
<comment type="similarity">
    <text evidence="2 9">Belongs to the TCP-1 chaperonin family.</text>
</comment>
<evidence type="ECO:0000256" key="6">
    <source>
        <dbReference type="ARBA" id="ARBA00022840"/>
    </source>
</evidence>
<dbReference type="InterPro" id="IPR027413">
    <property type="entry name" value="GROEL-like_equatorial_sf"/>
</dbReference>
<organism evidence="10 11">
    <name type="scientific">Alligator mississippiensis</name>
    <name type="common">American alligator</name>
    <dbReference type="NCBI Taxonomy" id="8496"/>
    <lineage>
        <taxon>Eukaryota</taxon>
        <taxon>Metazoa</taxon>
        <taxon>Chordata</taxon>
        <taxon>Craniata</taxon>
        <taxon>Vertebrata</taxon>
        <taxon>Euteleostomi</taxon>
        <taxon>Archelosauria</taxon>
        <taxon>Archosauria</taxon>
        <taxon>Crocodylia</taxon>
        <taxon>Alligatoridae</taxon>
        <taxon>Alligatorinae</taxon>
        <taxon>Alligator</taxon>
    </lineage>
</organism>
<dbReference type="AlphaFoldDB" id="A0A151NFM3"/>
<protein>
    <recommendedName>
        <fullName evidence="3">T-complex protein 1 subunit theta</fullName>
    </recommendedName>
    <alternativeName>
        <fullName evidence="8">CCT-theta</fullName>
    </alternativeName>
</protein>